<feature type="transmembrane region" description="Helical" evidence="6">
    <location>
        <begin position="166"/>
        <end position="188"/>
    </location>
</feature>
<evidence type="ECO:0000313" key="8">
    <source>
        <dbReference type="EMBL" id="CAH1272212.1"/>
    </source>
</evidence>
<dbReference type="GO" id="GO:0016020">
    <property type="term" value="C:membrane"/>
    <property type="evidence" value="ECO:0007669"/>
    <property type="project" value="UniProtKB-SubCell"/>
</dbReference>
<evidence type="ECO:0000256" key="4">
    <source>
        <dbReference type="ARBA" id="ARBA00023136"/>
    </source>
</evidence>
<dbReference type="SMART" id="SM00724">
    <property type="entry name" value="TLC"/>
    <property type="match status" value="1"/>
</dbReference>
<keyword evidence="9" id="KW-1185">Reference proteome</keyword>
<dbReference type="EMBL" id="OV696693">
    <property type="protein sequence ID" value="CAH1272212.1"/>
    <property type="molecule type" value="Genomic_DNA"/>
</dbReference>
<dbReference type="OrthoDB" id="10266980at2759"/>
<dbReference type="Proteomes" id="UP000838412">
    <property type="component" value="Chromosome 8"/>
</dbReference>
<dbReference type="PROSITE" id="PS50922">
    <property type="entry name" value="TLC"/>
    <property type="match status" value="1"/>
</dbReference>
<feature type="domain" description="TLC" evidence="7">
    <location>
        <begin position="27"/>
        <end position="239"/>
    </location>
</feature>
<accession>A0A8K0F2C0</accession>
<keyword evidence="4 5" id="KW-0472">Membrane</keyword>
<feature type="transmembrane region" description="Helical" evidence="6">
    <location>
        <begin position="69"/>
        <end position="86"/>
    </location>
</feature>
<evidence type="ECO:0000256" key="6">
    <source>
        <dbReference type="SAM" id="Phobius"/>
    </source>
</evidence>
<name>A0A8K0F2C0_BRALA</name>
<dbReference type="InterPro" id="IPR050846">
    <property type="entry name" value="TLCD"/>
</dbReference>
<evidence type="ECO:0000256" key="5">
    <source>
        <dbReference type="PROSITE-ProRule" id="PRU00205"/>
    </source>
</evidence>
<feature type="transmembrane region" description="Helical" evidence="6">
    <location>
        <begin position="106"/>
        <end position="128"/>
    </location>
</feature>
<protein>
    <submittedName>
        <fullName evidence="8">FAM57A protein</fullName>
    </submittedName>
</protein>
<dbReference type="PANTHER" id="PTHR13439">
    <property type="entry name" value="CT120 PROTEIN"/>
    <property type="match status" value="1"/>
</dbReference>
<dbReference type="PANTHER" id="PTHR13439:SF66">
    <property type="entry name" value="BCDNA.GH12326"/>
    <property type="match status" value="1"/>
</dbReference>
<evidence type="ECO:0000256" key="1">
    <source>
        <dbReference type="ARBA" id="ARBA00004141"/>
    </source>
</evidence>
<organism evidence="8 9">
    <name type="scientific">Branchiostoma lanceolatum</name>
    <name type="common">Common lancelet</name>
    <name type="synonym">Amphioxus lanceolatum</name>
    <dbReference type="NCBI Taxonomy" id="7740"/>
    <lineage>
        <taxon>Eukaryota</taxon>
        <taxon>Metazoa</taxon>
        <taxon>Chordata</taxon>
        <taxon>Cephalochordata</taxon>
        <taxon>Leptocardii</taxon>
        <taxon>Amphioxiformes</taxon>
        <taxon>Branchiostomatidae</taxon>
        <taxon>Branchiostoma</taxon>
    </lineage>
</organism>
<comment type="subcellular location">
    <subcellularLocation>
        <location evidence="1">Membrane</location>
        <topology evidence="1">Multi-pass membrane protein</topology>
    </subcellularLocation>
</comment>
<evidence type="ECO:0000256" key="3">
    <source>
        <dbReference type="ARBA" id="ARBA00022989"/>
    </source>
</evidence>
<evidence type="ECO:0000256" key="2">
    <source>
        <dbReference type="ARBA" id="ARBA00022692"/>
    </source>
</evidence>
<keyword evidence="3 6" id="KW-1133">Transmembrane helix</keyword>
<proteinExistence type="predicted"/>
<feature type="transmembrane region" description="Helical" evidence="6">
    <location>
        <begin position="208"/>
        <end position="227"/>
    </location>
</feature>
<dbReference type="GO" id="GO:0055088">
    <property type="term" value="P:lipid homeostasis"/>
    <property type="evidence" value="ECO:0007669"/>
    <property type="project" value="TreeGrafter"/>
</dbReference>
<evidence type="ECO:0000259" key="7">
    <source>
        <dbReference type="PROSITE" id="PS50922"/>
    </source>
</evidence>
<dbReference type="InterPro" id="IPR006634">
    <property type="entry name" value="TLC-dom"/>
</dbReference>
<dbReference type="Pfam" id="PF03798">
    <property type="entry name" value="TRAM_LAG1_CLN8"/>
    <property type="match status" value="1"/>
</dbReference>
<dbReference type="AlphaFoldDB" id="A0A8K0F2C0"/>
<gene>
    <name evidence="8" type="primary">FAM57A</name>
    <name evidence="8" type="ORF">BLAG_LOCUS23915</name>
</gene>
<keyword evidence="2 5" id="KW-0812">Transmembrane</keyword>
<reference evidence="8" key="1">
    <citation type="submission" date="2022-01" db="EMBL/GenBank/DDBJ databases">
        <authorList>
            <person name="Braso-Vives M."/>
        </authorList>
    </citation>
    <scope>NUCLEOTIDE SEQUENCE</scope>
</reference>
<evidence type="ECO:0000313" key="9">
    <source>
        <dbReference type="Proteomes" id="UP000838412"/>
    </source>
</evidence>
<sequence>MIVSESMDSSVSGESSFILAVFATNSADEGCCLACAVSTLQGVLASLAGATIVSNCHDVMHDRHWLADWYAGFCLPYFGFDIWAMYQSSSSLASSEGRLSWATFLANRGTMIAHHVILPAILFPAMLLRRGLGDFFVGCFFLYEASSPFTNLRQALIQLNMKETGLYYVNGFLTLVTFFLCRIAILPFMLWAYGQQYGLLLTDVLYRLPWKCSAGCAVVMTFQCYWFTKMLQLVHRAVRNGILKQK</sequence>
<dbReference type="GO" id="GO:0005783">
    <property type="term" value="C:endoplasmic reticulum"/>
    <property type="evidence" value="ECO:0007669"/>
    <property type="project" value="TreeGrafter"/>
</dbReference>